<dbReference type="AlphaFoldDB" id="A0A167XN05"/>
<organism evidence="2 3">
    <name type="scientific">Athelia psychrophila</name>
    <dbReference type="NCBI Taxonomy" id="1759441"/>
    <lineage>
        <taxon>Eukaryota</taxon>
        <taxon>Fungi</taxon>
        <taxon>Dikarya</taxon>
        <taxon>Basidiomycota</taxon>
        <taxon>Agaricomycotina</taxon>
        <taxon>Agaricomycetes</taxon>
        <taxon>Agaricomycetidae</taxon>
        <taxon>Atheliales</taxon>
        <taxon>Atheliaceae</taxon>
        <taxon>Athelia</taxon>
    </lineage>
</organism>
<accession>A0A167XN05</accession>
<dbReference type="Proteomes" id="UP000076532">
    <property type="component" value="Unassembled WGS sequence"/>
</dbReference>
<evidence type="ECO:0000313" key="3">
    <source>
        <dbReference type="Proteomes" id="UP000076532"/>
    </source>
</evidence>
<name>A0A167XN05_9AGAM</name>
<feature type="region of interest" description="Disordered" evidence="1">
    <location>
        <begin position="1"/>
        <end position="54"/>
    </location>
</feature>
<proteinExistence type="predicted"/>
<evidence type="ECO:0000256" key="1">
    <source>
        <dbReference type="SAM" id="MobiDB-lite"/>
    </source>
</evidence>
<feature type="compositionally biased region" description="Low complexity" evidence="1">
    <location>
        <begin position="43"/>
        <end position="54"/>
    </location>
</feature>
<protein>
    <submittedName>
        <fullName evidence="2">Uncharacterized protein</fullName>
    </submittedName>
</protein>
<feature type="compositionally biased region" description="Basic and acidic residues" evidence="1">
    <location>
        <begin position="24"/>
        <end position="33"/>
    </location>
</feature>
<sequence length="113" mass="12375">MLPRDKRTRPASDEVDGAQRKQLRLQDDRENIRNRKTSTAMQTANTTSFNTTGTLGPVTNVAGHIFYGNVNIYNKASATSSGSSVPPPSQPSITKLSSTCYVHLGFGKRWQSC</sequence>
<keyword evidence="3" id="KW-1185">Reference proteome</keyword>
<gene>
    <name evidence="2" type="ORF">FIBSPDRAFT_287393</name>
</gene>
<evidence type="ECO:0000313" key="2">
    <source>
        <dbReference type="EMBL" id="KZP07386.1"/>
    </source>
</evidence>
<reference evidence="2 3" key="1">
    <citation type="journal article" date="2016" name="Mol. Biol. Evol.">
        <title>Comparative Genomics of Early-Diverging Mushroom-Forming Fungi Provides Insights into the Origins of Lignocellulose Decay Capabilities.</title>
        <authorList>
            <person name="Nagy L.G."/>
            <person name="Riley R."/>
            <person name="Tritt A."/>
            <person name="Adam C."/>
            <person name="Daum C."/>
            <person name="Floudas D."/>
            <person name="Sun H."/>
            <person name="Yadav J.S."/>
            <person name="Pangilinan J."/>
            <person name="Larsson K.H."/>
            <person name="Matsuura K."/>
            <person name="Barry K."/>
            <person name="Labutti K."/>
            <person name="Kuo R."/>
            <person name="Ohm R.A."/>
            <person name="Bhattacharya S.S."/>
            <person name="Shirouzu T."/>
            <person name="Yoshinaga Y."/>
            <person name="Martin F.M."/>
            <person name="Grigoriev I.V."/>
            <person name="Hibbett D.S."/>
        </authorList>
    </citation>
    <scope>NUCLEOTIDE SEQUENCE [LARGE SCALE GENOMIC DNA]</scope>
    <source>
        <strain evidence="2 3">CBS 109695</strain>
    </source>
</reference>
<dbReference type="EMBL" id="KV417752">
    <property type="protein sequence ID" value="KZP07386.1"/>
    <property type="molecule type" value="Genomic_DNA"/>
</dbReference>
<feature type="compositionally biased region" description="Basic and acidic residues" evidence="1">
    <location>
        <begin position="1"/>
        <end position="12"/>
    </location>
</feature>